<organism evidence="1 2">
    <name type="scientific">Rufibacter sediminis</name>
    <dbReference type="NCBI Taxonomy" id="2762756"/>
    <lineage>
        <taxon>Bacteria</taxon>
        <taxon>Pseudomonadati</taxon>
        <taxon>Bacteroidota</taxon>
        <taxon>Cytophagia</taxon>
        <taxon>Cytophagales</taxon>
        <taxon>Hymenobacteraceae</taxon>
        <taxon>Rufibacter</taxon>
    </lineage>
</organism>
<evidence type="ECO:0000313" key="2">
    <source>
        <dbReference type="Proteomes" id="UP000659698"/>
    </source>
</evidence>
<accession>A0ABR6VRR2</accession>
<protein>
    <submittedName>
        <fullName evidence="1">Uncharacterized protein</fullName>
    </submittedName>
</protein>
<keyword evidence="2" id="KW-1185">Reference proteome</keyword>
<reference evidence="1 2" key="1">
    <citation type="journal article" date="2019" name="Int. J. Syst. Evol. Microbiol.">
        <title>Rufibacter sediminis sp. nov., isolated from freshwater lake sediment.</title>
        <authorList>
            <person name="Qu J.H."/>
            <person name="Zhang L.J."/>
            <person name="Fu Y.H."/>
            <person name="Li H.F."/>
        </authorList>
    </citation>
    <scope>NUCLEOTIDE SEQUENCE [LARGE SCALE GENOMIC DNA]</scope>
    <source>
        <strain evidence="1 2">H-1</strain>
    </source>
</reference>
<sequence>MANQNRILKAMYALVQEEELKTNWPIDAAAISGKTPGLSLGEIEQEIRDLEIKNLVQIDRAEDMTLFCRLTEEGLAEAERAAKY</sequence>
<proteinExistence type="predicted"/>
<evidence type="ECO:0000313" key="1">
    <source>
        <dbReference type="EMBL" id="MBC3539864.1"/>
    </source>
</evidence>
<gene>
    <name evidence="1" type="ORF">H7U12_09230</name>
</gene>
<comment type="caution">
    <text evidence="1">The sequence shown here is derived from an EMBL/GenBank/DDBJ whole genome shotgun (WGS) entry which is preliminary data.</text>
</comment>
<dbReference type="RefSeq" id="WP_186636386.1">
    <property type="nucleotide sequence ID" value="NZ_JACOAF010000021.1"/>
</dbReference>
<dbReference type="Proteomes" id="UP000659698">
    <property type="component" value="Unassembled WGS sequence"/>
</dbReference>
<name>A0ABR6VRR2_9BACT</name>
<dbReference type="EMBL" id="JACOAF010000021">
    <property type="protein sequence ID" value="MBC3539864.1"/>
    <property type="molecule type" value="Genomic_DNA"/>
</dbReference>